<dbReference type="Pfam" id="PF26639">
    <property type="entry name" value="Het-6_barrel"/>
    <property type="match status" value="1"/>
</dbReference>
<dbReference type="AlphaFoldDB" id="A0A9X0B8J3"/>
<proteinExistence type="predicted"/>
<dbReference type="InterPro" id="IPR052895">
    <property type="entry name" value="HetReg/Transcr_Mod"/>
</dbReference>
<name>A0A9X0B8J3_9EURO</name>
<dbReference type="PANTHER" id="PTHR24148:SF64">
    <property type="entry name" value="HETEROKARYON INCOMPATIBILITY DOMAIN-CONTAINING PROTEIN"/>
    <property type="match status" value="1"/>
</dbReference>
<accession>A0A9X0B8J3</accession>
<dbReference type="Proteomes" id="UP001147747">
    <property type="component" value="Unassembled WGS sequence"/>
</dbReference>
<evidence type="ECO:0000313" key="2">
    <source>
        <dbReference type="Proteomes" id="UP001147747"/>
    </source>
</evidence>
<sequence length="411" mass="46689">MGLQRQFTLYLTAKRYKGAKELLDDNPGDIMNDPLVFAIFENARRKKSGDPKDKVFALYGLLSELEIPFPLPDYSLSVETVYREAVMATINYDKNLYVLYHVPSDRRRDTLASWVPDWAEHGWEPSDPRYGLLRSRFSASGSADPVWRFSEDGTALILKGVVVDTIILRHESLLGEGSDLRQVMERLNTQKSGSRNGRIRPSEQKEYQRITYEAFLVLKAWTETSQWSDYPTGEPSKIAFQRTLVNDNPKCNASSAQNDNFERWYHTINLGELDLMAAALQNEGLGDDIPKGSWERDAFLRIMKERTSPPVQVFSALRGSGFGFHSQAMAFSQKKCFFHTEKSYFGTAADPLPVPIQHGDKIVIVSGLEMPLALRPVEGGYRLLTHVYLHGIMYGEAWPEHEDNLVDITLL</sequence>
<evidence type="ECO:0008006" key="3">
    <source>
        <dbReference type="Google" id="ProtNLM"/>
    </source>
</evidence>
<comment type="caution">
    <text evidence="1">The sequence shown here is derived from an EMBL/GenBank/DDBJ whole genome shotgun (WGS) entry which is preliminary data.</text>
</comment>
<gene>
    <name evidence="1" type="ORF">N7509_007639</name>
</gene>
<evidence type="ECO:0000313" key="1">
    <source>
        <dbReference type="EMBL" id="KAJ5392149.1"/>
    </source>
</evidence>
<protein>
    <recommendedName>
        <fullName evidence="3">Heterokaryon incompatibility domain-containing protein</fullName>
    </recommendedName>
</protein>
<dbReference type="OrthoDB" id="4369883at2759"/>
<dbReference type="PANTHER" id="PTHR24148">
    <property type="entry name" value="ANKYRIN REPEAT DOMAIN-CONTAINING PROTEIN 39 HOMOLOG-RELATED"/>
    <property type="match status" value="1"/>
</dbReference>
<reference evidence="1" key="1">
    <citation type="submission" date="2022-12" db="EMBL/GenBank/DDBJ databases">
        <authorList>
            <person name="Petersen C."/>
        </authorList>
    </citation>
    <scope>NUCLEOTIDE SEQUENCE</scope>
    <source>
        <strain evidence="1">IBT 29677</strain>
    </source>
</reference>
<organism evidence="1 2">
    <name type="scientific">Penicillium cosmopolitanum</name>
    <dbReference type="NCBI Taxonomy" id="1131564"/>
    <lineage>
        <taxon>Eukaryota</taxon>
        <taxon>Fungi</taxon>
        <taxon>Dikarya</taxon>
        <taxon>Ascomycota</taxon>
        <taxon>Pezizomycotina</taxon>
        <taxon>Eurotiomycetes</taxon>
        <taxon>Eurotiomycetidae</taxon>
        <taxon>Eurotiales</taxon>
        <taxon>Aspergillaceae</taxon>
        <taxon>Penicillium</taxon>
    </lineage>
</organism>
<dbReference type="RefSeq" id="XP_056487827.1">
    <property type="nucleotide sequence ID" value="XM_056632276.1"/>
</dbReference>
<reference evidence="1" key="2">
    <citation type="journal article" date="2023" name="IMA Fungus">
        <title>Comparative genomic study of the Penicillium genus elucidates a diverse pangenome and 15 lateral gene transfer events.</title>
        <authorList>
            <person name="Petersen C."/>
            <person name="Sorensen T."/>
            <person name="Nielsen M.R."/>
            <person name="Sondergaard T.E."/>
            <person name="Sorensen J.L."/>
            <person name="Fitzpatrick D.A."/>
            <person name="Frisvad J.C."/>
            <person name="Nielsen K.L."/>
        </authorList>
    </citation>
    <scope>NUCLEOTIDE SEQUENCE</scope>
    <source>
        <strain evidence="1">IBT 29677</strain>
    </source>
</reference>
<dbReference type="GeneID" id="81371256"/>
<keyword evidence="2" id="KW-1185">Reference proteome</keyword>
<dbReference type="EMBL" id="JAPZBU010000008">
    <property type="protein sequence ID" value="KAJ5392149.1"/>
    <property type="molecule type" value="Genomic_DNA"/>
</dbReference>